<evidence type="ECO:0008006" key="3">
    <source>
        <dbReference type="Google" id="ProtNLM"/>
    </source>
</evidence>
<accession>A0A2V4C554</accession>
<reference evidence="1 2" key="1">
    <citation type="submission" date="2018-05" db="EMBL/GenBank/DDBJ databases">
        <title>Flavobacterium sp. strain IMCC34758, incomplete genome.</title>
        <authorList>
            <person name="Joung Y."/>
        </authorList>
    </citation>
    <scope>NUCLEOTIDE SEQUENCE [LARGE SCALE GENOMIC DNA]</scope>
    <source>
        <strain evidence="1 2">IMCC34758</strain>
    </source>
</reference>
<dbReference type="EMBL" id="QJHL01000002">
    <property type="protein sequence ID" value="PXY45243.1"/>
    <property type="molecule type" value="Genomic_DNA"/>
</dbReference>
<gene>
    <name evidence="1" type="ORF">DMB68_11165</name>
</gene>
<keyword evidence="2" id="KW-1185">Reference proteome</keyword>
<evidence type="ECO:0000313" key="2">
    <source>
        <dbReference type="Proteomes" id="UP000247681"/>
    </source>
</evidence>
<comment type="caution">
    <text evidence="1">The sequence shown here is derived from an EMBL/GenBank/DDBJ whole genome shotgun (WGS) entry which is preliminary data.</text>
</comment>
<name>A0A2V4C554_9FLAO</name>
<dbReference type="RefSeq" id="WP_110346749.1">
    <property type="nucleotide sequence ID" value="NZ_QJHL01000002.1"/>
</dbReference>
<dbReference type="OrthoDB" id="1355426at2"/>
<evidence type="ECO:0000313" key="1">
    <source>
        <dbReference type="EMBL" id="PXY45243.1"/>
    </source>
</evidence>
<dbReference type="Proteomes" id="UP000247681">
    <property type="component" value="Unassembled WGS sequence"/>
</dbReference>
<organism evidence="1 2">
    <name type="scientific">Flavobacterium hydrophilum</name>
    <dbReference type="NCBI Taxonomy" id="2211445"/>
    <lineage>
        <taxon>Bacteria</taxon>
        <taxon>Pseudomonadati</taxon>
        <taxon>Bacteroidota</taxon>
        <taxon>Flavobacteriia</taxon>
        <taxon>Flavobacteriales</taxon>
        <taxon>Flavobacteriaceae</taxon>
        <taxon>Flavobacterium</taxon>
    </lineage>
</organism>
<protein>
    <recommendedName>
        <fullName evidence="3">Calcium-binding protein</fullName>
    </recommendedName>
</protein>
<proteinExistence type="predicted"/>
<sequence>MDLAYVFPDDLLAEQNDVHTIIRDHWLVLNYTVNKDKSVNVQGDVRFPDFASFLTKLPLQFNKVSGNFDISTLVNLTTLKGSPVEVGGVFNCSYTNINSLQHAPKKASKLIFDNNLRSLSTGNLNCNFDEVSILFVNSDPVDGLPSMIIKYSDFLPTIVKYQSYFDVWGDNNKDPFNQDGFAELITEISEGLK</sequence>
<dbReference type="AlphaFoldDB" id="A0A2V4C554"/>